<name>A0A026W9K9_OOCBI</name>
<protein>
    <submittedName>
        <fullName evidence="2">Uncharacterized protein</fullName>
    </submittedName>
</protein>
<organism evidence="2 3">
    <name type="scientific">Ooceraea biroi</name>
    <name type="common">Clonal raider ant</name>
    <name type="synonym">Cerapachys biroi</name>
    <dbReference type="NCBI Taxonomy" id="2015173"/>
    <lineage>
        <taxon>Eukaryota</taxon>
        <taxon>Metazoa</taxon>
        <taxon>Ecdysozoa</taxon>
        <taxon>Arthropoda</taxon>
        <taxon>Hexapoda</taxon>
        <taxon>Insecta</taxon>
        <taxon>Pterygota</taxon>
        <taxon>Neoptera</taxon>
        <taxon>Endopterygota</taxon>
        <taxon>Hymenoptera</taxon>
        <taxon>Apocrita</taxon>
        <taxon>Aculeata</taxon>
        <taxon>Formicoidea</taxon>
        <taxon>Formicidae</taxon>
        <taxon>Dorylinae</taxon>
        <taxon>Ooceraea</taxon>
    </lineage>
</organism>
<feature type="region of interest" description="Disordered" evidence="1">
    <location>
        <begin position="54"/>
        <end position="73"/>
    </location>
</feature>
<evidence type="ECO:0000313" key="3">
    <source>
        <dbReference type="Proteomes" id="UP000053097"/>
    </source>
</evidence>
<gene>
    <name evidence="2" type="ORF">X777_07111</name>
</gene>
<keyword evidence="3" id="KW-1185">Reference proteome</keyword>
<feature type="non-terminal residue" evidence="2">
    <location>
        <position position="1"/>
    </location>
</feature>
<accession>A0A026W9K9</accession>
<reference evidence="2 3" key="1">
    <citation type="journal article" date="2014" name="Curr. Biol.">
        <title>The genome of the clonal raider ant Cerapachys biroi.</title>
        <authorList>
            <person name="Oxley P.R."/>
            <person name="Ji L."/>
            <person name="Fetter-Pruneda I."/>
            <person name="McKenzie S.K."/>
            <person name="Li C."/>
            <person name="Hu H."/>
            <person name="Zhang G."/>
            <person name="Kronauer D.J."/>
        </authorList>
    </citation>
    <scope>NUCLEOTIDE SEQUENCE [LARGE SCALE GENOMIC DNA]</scope>
</reference>
<evidence type="ECO:0000313" key="2">
    <source>
        <dbReference type="EMBL" id="EZA52730.1"/>
    </source>
</evidence>
<dbReference type="OMA" id="MWHIAPK"/>
<proteinExistence type="predicted"/>
<dbReference type="AlphaFoldDB" id="A0A026W9K9"/>
<sequence length="98" mass="11117">KNLNCGSKIIQIAAYLAGGMFNDGYTFTLEVMNNMQLQIGPHCKQFADEYDKHRVDRQDRRTQSTSKEARTARKQELVAKMDEFAEEKGLLYGPGIAD</sequence>
<evidence type="ECO:0000256" key="1">
    <source>
        <dbReference type="SAM" id="MobiDB-lite"/>
    </source>
</evidence>
<dbReference type="EMBL" id="KK107321">
    <property type="protein sequence ID" value="EZA52730.1"/>
    <property type="molecule type" value="Genomic_DNA"/>
</dbReference>
<dbReference type="Proteomes" id="UP000053097">
    <property type="component" value="Unassembled WGS sequence"/>
</dbReference>